<organism evidence="9 10">
    <name type="scientific">Spirodela intermedia</name>
    <name type="common">Intermediate duckweed</name>
    <dbReference type="NCBI Taxonomy" id="51605"/>
    <lineage>
        <taxon>Eukaryota</taxon>
        <taxon>Viridiplantae</taxon>
        <taxon>Streptophyta</taxon>
        <taxon>Embryophyta</taxon>
        <taxon>Tracheophyta</taxon>
        <taxon>Spermatophyta</taxon>
        <taxon>Magnoliopsida</taxon>
        <taxon>Liliopsida</taxon>
        <taxon>Araceae</taxon>
        <taxon>Lemnoideae</taxon>
        <taxon>Spirodela</taxon>
    </lineage>
</organism>
<dbReference type="Proteomes" id="UP000663760">
    <property type="component" value="Chromosome 15"/>
</dbReference>
<feature type="compositionally biased region" description="Basic residues" evidence="7">
    <location>
        <begin position="92"/>
        <end position="105"/>
    </location>
</feature>
<dbReference type="OrthoDB" id="1888929at2759"/>
<evidence type="ECO:0000256" key="5">
    <source>
        <dbReference type="ARBA" id="ARBA00023242"/>
    </source>
</evidence>
<dbReference type="FunFam" id="2.20.25.80:FF:000009">
    <property type="entry name" value="WRKY transcription factor 53"/>
    <property type="match status" value="1"/>
</dbReference>
<feature type="domain" description="WRKY" evidence="8">
    <location>
        <begin position="112"/>
        <end position="175"/>
    </location>
</feature>
<dbReference type="EMBL" id="LR746278">
    <property type="protein sequence ID" value="CAA7408674.1"/>
    <property type="molecule type" value="Genomic_DNA"/>
</dbReference>
<evidence type="ECO:0000256" key="6">
    <source>
        <dbReference type="ARBA" id="ARBA00060850"/>
    </source>
</evidence>
<reference evidence="9" key="1">
    <citation type="submission" date="2020-02" db="EMBL/GenBank/DDBJ databases">
        <authorList>
            <person name="Scholz U."/>
            <person name="Mascher M."/>
            <person name="Fiebig A."/>
        </authorList>
    </citation>
    <scope>NUCLEOTIDE SEQUENCE</scope>
</reference>
<comment type="similarity">
    <text evidence="6">Belongs to the WRKY group III family.</text>
</comment>
<dbReference type="InterPro" id="IPR044810">
    <property type="entry name" value="WRKY_plant"/>
</dbReference>
<dbReference type="GO" id="GO:0000976">
    <property type="term" value="F:transcription cis-regulatory region binding"/>
    <property type="evidence" value="ECO:0007669"/>
    <property type="project" value="TreeGrafter"/>
</dbReference>
<name>A0A7I8LHI5_SPIIN</name>
<evidence type="ECO:0000259" key="8">
    <source>
        <dbReference type="PROSITE" id="PS50811"/>
    </source>
</evidence>
<evidence type="ECO:0000313" key="9">
    <source>
        <dbReference type="EMBL" id="CAA7408674.1"/>
    </source>
</evidence>
<evidence type="ECO:0000256" key="4">
    <source>
        <dbReference type="ARBA" id="ARBA00023163"/>
    </source>
</evidence>
<feature type="region of interest" description="Disordered" evidence="7">
    <location>
        <begin position="59"/>
        <end position="121"/>
    </location>
</feature>
<proteinExistence type="inferred from homology"/>
<protein>
    <recommendedName>
        <fullName evidence="8">WRKY domain-containing protein</fullName>
    </recommendedName>
</protein>
<dbReference type="PROSITE" id="PS50811">
    <property type="entry name" value="WRKY"/>
    <property type="match status" value="1"/>
</dbReference>
<dbReference type="SMART" id="SM00774">
    <property type="entry name" value="WRKY"/>
    <property type="match status" value="1"/>
</dbReference>
<accession>A0A7I8LHI5</accession>
<evidence type="ECO:0000313" key="10">
    <source>
        <dbReference type="Proteomes" id="UP000663760"/>
    </source>
</evidence>
<evidence type="ECO:0000256" key="7">
    <source>
        <dbReference type="SAM" id="MobiDB-lite"/>
    </source>
</evidence>
<dbReference type="GO" id="GO:0009751">
    <property type="term" value="P:response to salicylic acid"/>
    <property type="evidence" value="ECO:0007669"/>
    <property type="project" value="UniProtKB-ARBA"/>
</dbReference>
<evidence type="ECO:0000256" key="2">
    <source>
        <dbReference type="ARBA" id="ARBA00023015"/>
    </source>
</evidence>
<dbReference type="GO" id="GO:0010193">
    <property type="term" value="P:response to ozone"/>
    <property type="evidence" value="ECO:0007669"/>
    <property type="project" value="UniProtKB-ARBA"/>
</dbReference>
<dbReference type="GO" id="GO:0005634">
    <property type="term" value="C:nucleus"/>
    <property type="evidence" value="ECO:0007669"/>
    <property type="project" value="UniProtKB-SubCell"/>
</dbReference>
<comment type="subcellular location">
    <subcellularLocation>
        <location evidence="1">Nucleus</location>
    </subcellularLocation>
</comment>
<dbReference type="SUPFAM" id="SSF118290">
    <property type="entry name" value="WRKY DNA-binding domain"/>
    <property type="match status" value="1"/>
</dbReference>
<keyword evidence="3" id="KW-0238">DNA-binding</keyword>
<keyword evidence="5" id="KW-0539">Nucleus</keyword>
<dbReference type="AlphaFoldDB" id="A0A7I8LHI5"/>
<dbReference type="GO" id="GO:0003700">
    <property type="term" value="F:DNA-binding transcription factor activity"/>
    <property type="evidence" value="ECO:0007669"/>
    <property type="project" value="InterPro"/>
</dbReference>
<dbReference type="Pfam" id="PF03106">
    <property type="entry name" value="WRKY"/>
    <property type="match status" value="1"/>
</dbReference>
<dbReference type="InterPro" id="IPR003657">
    <property type="entry name" value="WRKY_dom"/>
</dbReference>
<gene>
    <name evidence="9" type="ORF">SI8410_15019352</name>
</gene>
<dbReference type="PANTHER" id="PTHR32096:SF146">
    <property type="entry name" value="WRKY TRANSCRIPTION FACTOR 19-RELATED"/>
    <property type="match status" value="1"/>
</dbReference>
<keyword evidence="2" id="KW-0805">Transcription regulation</keyword>
<dbReference type="Gene3D" id="2.20.25.80">
    <property type="entry name" value="WRKY domain"/>
    <property type="match status" value="1"/>
</dbReference>
<dbReference type="GO" id="GO:0010150">
    <property type="term" value="P:leaf senescence"/>
    <property type="evidence" value="ECO:0007669"/>
    <property type="project" value="UniProtKB-ARBA"/>
</dbReference>
<evidence type="ECO:0000256" key="3">
    <source>
        <dbReference type="ARBA" id="ARBA00023125"/>
    </source>
</evidence>
<evidence type="ECO:0000256" key="1">
    <source>
        <dbReference type="ARBA" id="ARBA00004123"/>
    </source>
</evidence>
<sequence length="297" mass="32446">MENGVAWDPSRLIRELTDGQELTRQLETHLDQSPPEYCKSLLQSIQSVLHRATSLAKSLADYDGGDSPRSASGSDDSRRPVAFGDQDPREISKKRKMLPRWKKQVRANPGTSLEGPPEDGFSWRKYGQKDILGAAHPRGYYRCTHRNTQGCPATKQVQRADGDSSVFNVLYKGEHVCTQRANSSPMPVLEQGHSFVVDGRPGLTVITQELPLASPSSFSSIPSPASRIFSSPATRFSSPFVSPSTAGKTHFGEGFPGGCHGRALEELGEILSASNTSSPAMDLEFLVDVDFDNSFFT</sequence>
<dbReference type="PANTHER" id="PTHR32096">
    <property type="entry name" value="WRKY TRANSCRIPTION FACTOR 30-RELATED-RELATED"/>
    <property type="match status" value="1"/>
</dbReference>
<dbReference type="GO" id="GO:0042542">
    <property type="term" value="P:response to hydrogen peroxide"/>
    <property type="evidence" value="ECO:0007669"/>
    <property type="project" value="UniProtKB-ARBA"/>
</dbReference>
<dbReference type="InterPro" id="IPR036576">
    <property type="entry name" value="WRKY_dom_sf"/>
</dbReference>
<keyword evidence="4" id="KW-0804">Transcription</keyword>
<keyword evidence="10" id="KW-1185">Reference proteome</keyword>